<dbReference type="InterPro" id="IPR031107">
    <property type="entry name" value="Small_HSP"/>
</dbReference>
<protein>
    <submittedName>
        <fullName evidence="5">Hsp20/alpha crystallin family protein</fullName>
    </submittedName>
</protein>
<dbReference type="PANTHER" id="PTHR11527">
    <property type="entry name" value="HEAT-SHOCK PROTEIN 20 FAMILY MEMBER"/>
    <property type="match status" value="1"/>
</dbReference>
<dbReference type="CDD" id="cd06464">
    <property type="entry name" value="ACD_sHsps-like"/>
    <property type="match status" value="1"/>
</dbReference>
<sequence length="150" mass="17412">MRHWLKPWAPLAKELEELEKDIRRTFEEFFGRRMRLPKAVEEYVPLVDVYEEGDNLIVEAEIPGVKKEDLSVTVTENSVTIKGEVKKEKEIKEKDYYLCERAYGSFARSIDLPTEIDPAKVKAAYKDGVLKVTLPKKQPEKKAETEVKIE</sequence>
<evidence type="ECO:0000259" key="4">
    <source>
        <dbReference type="PROSITE" id="PS51203"/>
    </source>
</evidence>
<proteinExistence type="inferred from homology"/>
<evidence type="ECO:0000256" key="2">
    <source>
        <dbReference type="RuleBase" id="RU003616"/>
    </source>
</evidence>
<gene>
    <name evidence="5" type="ORF">ENU74_01330</name>
</gene>
<feature type="domain" description="CS" evidence="4">
    <location>
        <begin position="42"/>
        <end position="147"/>
    </location>
</feature>
<dbReference type="InterPro" id="IPR007052">
    <property type="entry name" value="CS_dom"/>
</dbReference>
<name>A0A7V3ZU26_UNCW3</name>
<dbReference type="PROSITE" id="PS51203">
    <property type="entry name" value="CS"/>
    <property type="match status" value="1"/>
</dbReference>
<dbReference type="PROSITE" id="PS01031">
    <property type="entry name" value="SHSP"/>
    <property type="match status" value="1"/>
</dbReference>
<accession>A0A7V3ZU26</accession>
<dbReference type="InterPro" id="IPR008978">
    <property type="entry name" value="HSP20-like_chaperone"/>
</dbReference>
<dbReference type="Gene3D" id="2.60.40.790">
    <property type="match status" value="1"/>
</dbReference>
<dbReference type="Pfam" id="PF00011">
    <property type="entry name" value="HSP20"/>
    <property type="match status" value="1"/>
</dbReference>
<reference evidence="5" key="1">
    <citation type="journal article" date="2020" name="mSystems">
        <title>Genome- and Community-Level Interaction Insights into Carbon Utilization and Element Cycling Functions of Hydrothermarchaeota in Hydrothermal Sediment.</title>
        <authorList>
            <person name="Zhou Z."/>
            <person name="Liu Y."/>
            <person name="Xu W."/>
            <person name="Pan J."/>
            <person name="Luo Z.H."/>
            <person name="Li M."/>
        </authorList>
    </citation>
    <scope>NUCLEOTIDE SEQUENCE [LARGE SCALE GENOMIC DNA]</scope>
    <source>
        <strain evidence="5">SpSt-697</strain>
    </source>
</reference>
<dbReference type="SUPFAM" id="SSF49764">
    <property type="entry name" value="HSP20-like chaperones"/>
    <property type="match status" value="1"/>
</dbReference>
<evidence type="ECO:0000313" key="5">
    <source>
        <dbReference type="EMBL" id="HGK63229.1"/>
    </source>
</evidence>
<feature type="domain" description="SHSP" evidence="3">
    <location>
        <begin position="38"/>
        <end position="150"/>
    </location>
</feature>
<dbReference type="EMBL" id="DTDR01000042">
    <property type="protein sequence ID" value="HGK63229.1"/>
    <property type="molecule type" value="Genomic_DNA"/>
</dbReference>
<comment type="similarity">
    <text evidence="1 2">Belongs to the small heat shock protein (HSP20) family.</text>
</comment>
<dbReference type="AlphaFoldDB" id="A0A7V3ZU26"/>
<evidence type="ECO:0000256" key="1">
    <source>
        <dbReference type="PROSITE-ProRule" id="PRU00285"/>
    </source>
</evidence>
<comment type="caution">
    <text evidence="5">The sequence shown here is derived from an EMBL/GenBank/DDBJ whole genome shotgun (WGS) entry which is preliminary data.</text>
</comment>
<dbReference type="InterPro" id="IPR002068">
    <property type="entry name" value="A-crystallin/Hsp20_dom"/>
</dbReference>
<evidence type="ECO:0000259" key="3">
    <source>
        <dbReference type="PROSITE" id="PS01031"/>
    </source>
</evidence>
<organism evidence="5">
    <name type="scientific">candidate division WOR-3 bacterium</name>
    <dbReference type="NCBI Taxonomy" id="2052148"/>
    <lineage>
        <taxon>Bacteria</taxon>
        <taxon>Bacteria division WOR-3</taxon>
    </lineage>
</organism>